<gene>
    <name evidence="2" type="ORF">PLEPLA_LOCUS18537</name>
</gene>
<evidence type="ECO:0000313" key="2">
    <source>
        <dbReference type="EMBL" id="CAB1430555.1"/>
    </source>
</evidence>
<reference evidence="2" key="1">
    <citation type="submission" date="2020-03" db="EMBL/GenBank/DDBJ databases">
        <authorList>
            <person name="Weist P."/>
        </authorList>
    </citation>
    <scope>NUCLEOTIDE SEQUENCE</scope>
</reference>
<feature type="region of interest" description="Disordered" evidence="1">
    <location>
        <begin position="1"/>
        <end position="33"/>
    </location>
</feature>
<evidence type="ECO:0000313" key="3">
    <source>
        <dbReference type="Proteomes" id="UP001153269"/>
    </source>
</evidence>
<organism evidence="2 3">
    <name type="scientific">Pleuronectes platessa</name>
    <name type="common">European plaice</name>
    <dbReference type="NCBI Taxonomy" id="8262"/>
    <lineage>
        <taxon>Eukaryota</taxon>
        <taxon>Metazoa</taxon>
        <taxon>Chordata</taxon>
        <taxon>Craniata</taxon>
        <taxon>Vertebrata</taxon>
        <taxon>Euteleostomi</taxon>
        <taxon>Actinopterygii</taxon>
        <taxon>Neopterygii</taxon>
        <taxon>Teleostei</taxon>
        <taxon>Neoteleostei</taxon>
        <taxon>Acanthomorphata</taxon>
        <taxon>Carangaria</taxon>
        <taxon>Pleuronectiformes</taxon>
        <taxon>Pleuronectoidei</taxon>
        <taxon>Pleuronectidae</taxon>
        <taxon>Pleuronectes</taxon>
    </lineage>
</organism>
<keyword evidence="3" id="KW-1185">Reference proteome</keyword>
<sequence>MCISPPASSPFSILASSHRPEGSPEHLSVDRASETERGCVVHAPSRSVCEQSSVSSHCCKVSGTLSSHLALSRSTAGTAVSDKRVSAAAAAIDQASLPGLWRQGREHILASNWHPSAHSRVCSLLTHTEAESRVGHTNTQHATSASRGCIDEDSSCDVSDSAKRIINQLWGYTERLYIDHTKPPPASAVQTYRVSIHKPLV</sequence>
<protein>
    <submittedName>
        <fullName evidence="2">Uncharacterized protein</fullName>
    </submittedName>
</protein>
<name>A0A9N7UGW0_PLEPL</name>
<comment type="caution">
    <text evidence="2">The sequence shown here is derived from an EMBL/GenBank/DDBJ whole genome shotgun (WGS) entry which is preliminary data.</text>
</comment>
<proteinExistence type="predicted"/>
<feature type="compositionally biased region" description="Basic and acidic residues" evidence="1">
    <location>
        <begin position="18"/>
        <end position="33"/>
    </location>
</feature>
<dbReference type="AlphaFoldDB" id="A0A9N7UGW0"/>
<accession>A0A9N7UGW0</accession>
<dbReference type="Proteomes" id="UP001153269">
    <property type="component" value="Unassembled WGS sequence"/>
</dbReference>
<dbReference type="EMBL" id="CADEAL010001243">
    <property type="protein sequence ID" value="CAB1430555.1"/>
    <property type="molecule type" value="Genomic_DNA"/>
</dbReference>
<evidence type="ECO:0000256" key="1">
    <source>
        <dbReference type="SAM" id="MobiDB-lite"/>
    </source>
</evidence>